<dbReference type="GO" id="GO:0016829">
    <property type="term" value="F:lyase activity"/>
    <property type="evidence" value="ECO:0007669"/>
    <property type="project" value="InterPro"/>
</dbReference>
<sequence length="487" mass="54148">MSRQYDGPIVDIARYVFHYEITDEAAWRFARLALMDSIGCAIETLTKSEECRRMLGPIEPIGPSGFRLPGTNYVLDPIRGAFNMGMLIRYLDHSDALAGAEWGHPSVLDNIGAILAVADWLCISSNNNFSARRLGPPLTVKTLLTAIIKAYEIQGCYQMRNAFNEHGLDHVILVKLASTAVVSWLLGLTEEQTMAAISHVWMDGHPSRVYRSGANTIPRKGWAGGDACMRAVHLALLTKAGQVGAPTVLSDAKWGFQARCFGGKEFDLPRPFRTWAIQNIAFKVMPVEGHGISSVEAALIQRERLLRKGLQVSDISKIEVRTTKAADMIINKSGPLHNAADRDHCVQYAIALVLLKGSYPETQDYNDDSPWATSTELATLRDKIVVWPDAQLTEDYLNIEKRSVSAGLTFHLQDGGVLDEVLSEYPPSHVRNPRTETLAREKFVRNMQLKFSDAEIERVVRNVHNDELSIKDLVGLLTREDSVITKL</sequence>
<dbReference type="InterPro" id="IPR045336">
    <property type="entry name" value="MmgE_PrpD_N"/>
</dbReference>
<evidence type="ECO:0000313" key="4">
    <source>
        <dbReference type="EMBL" id="RDW56964.1"/>
    </source>
</evidence>
<evidence type="ECO:0000256" key="1">
    <source>
        <dbReference type="ARBA" id="ARBA00006174"/>
    </source>
</evidence>
<dbReference type="InterPro" id="IPR042188">
    <property type="entry name" value="MmgE/PrpD_sf_2"/>
</dbReference>
<accession>A0A3D8Q6C8</accession>
<keyword evidence="5" id="KW-1185">Reference proteome</keyword>
<protein>
    <recommendedName>
        <fullName evidence="6">2-methylcitrate dehydratase</fullName>
    </recommendedName>
</protein>
<evidence type="ECO:0000259" key="3">
    <source>
        <dbReference type="Pfam" id="PF19305"/>
    </source>
</evidence>
<dbReference type="InterPro" id="IPR005656">
    <property type="entry name" value="MmgE_PrpD"/>
</dbReference>
<dbReference type="OrthoDB" id="10055203at2759"/>
<name>A0A3D8Q6C8_9HELO</name>
<evidence type="ECO:0000259" key="2">
    <source>
        <dbReference type="Pfam" id="PF03972"/>
    </source>
</evidence>
<dbReference type="Proteomes" id="UP000256328">
    <property type="component" value="Unassembled WGS sequence"/>
</dbReference>
<dbReference type="Gene3D" id="1.10.4100.10">
    <property type="entry name" value="2-methylcitrate dehydratase PrpD"/>
    <property type="match status" value="1"/>
</dbReference>
<dbReference type="InterPro" id="IPR045337">
    <property type="entry name" value="MmgE_PrpD_C"/>
</dbReference>
<organism evidence="4 5">
    <name type="scientific">Coleophoma crateriformis</name>
    <dbReference type="NCBI Taxonomy" id="565419"/>
    <lineage>
        <taxon>Eukaryota</taxon>
        <taxon>Fungi</taxon>
        <taxon>Dikarya</taxon>
        <taxon>Ascomycota</taxon>
        <taxon>Pezizomycotina</taxon>
        <taxon>Leotiomycetes</taxon>
        <taxon>Helotiales</taxon>
        <taxon>Dermateaceae</taxon>
        <taxon>Coleophoma</taxon>
    </lineage>
</organism>
<proteinExistence type="inferred from homology"/>
<dbReference type="InterPro" id="IPR036148">
    <property type="entry name" value="MmgE/PrpD_sf"/>
</dbReference>
<comment type="similarity">
    <text evidence="1">Belongs to the PrpD family.</text>
</comment>
<dbReference type="PANTHER" id="PTHR16943:SF15">
    <property type="entry name" value="DEHYDRATASE (PRPD), PUTATIVE-RELATED"/>
    <property type="match status" value="1"/>
</dbReference>
<dbReference type="EMBL" id="PDLN01000024">
    <property type="protein sequence ID" value="RDW56964.1"/>
    <property type="molecule type" value="Genomic_DNA"/>
</dbReference>
<dbReference type="GO" id="GO:0005739">
    <property type="term" value="C:mitochondrion"/>
    <property type="evidence" value="ECO:0007669"/>
    <property type="project" value="TreeGrafter"/>
</dbReference>
<feature type="domain" description="MmgE/PrpD C-terminal" evidence="3">
    <location>
        <begin position="286"/>
        <end position="462"/>
    </location>
</feature>
<gene>
    <name evidence="4" type="ORF">BP5796_13031</name>
</gene>
<dbReference type="PANTHER" id="PTHR16943">
    <property type="entry name" value="2-METHYLCITRATE DEHYDRATASE-RELATED"/>
    <property type="match status" value="1"/>
</dbReference>
<evidence type="ECO:0000313" key="5">
    <source>
        <dbReference type="Proteomes" id="UP000256328"/>
    </source>
</evidence>
<dbReference type="Pfam" id="PF19305">
    <property type="entry name" value="MmgE_PrpD_C"/>
    <property type="match status" value="1"/>
</dbReference>
<feature type="domain" description="MmgE/PrpD N-terminal" evidence="2">
    <location>
        <begin position="11"/>
        <end position="268"/>
    </location>
</feature>
<dbReference type="SUPFAM" id="SSF103378">
    <property type="entry name" value="2-methylcitrate dehydratase PrpD"/>
    <property type="match status" value="1"/>
</dbReference>
<reference evidence="4 5" key="1">
    <citation type="journal article" date="2018" name="IMA Fungus">
        <title>IMA Genome-F 9: Draft genome sequence of Annulohypoxylon stygium, Aspergillus mulundensis, Berkeleyomyces basicola (syn. Thielaviopsis basicola), Ceratocystis smalleyi, two Cercospora beticola strains, Coleophoma cylindrospora, Fusarium fracticaudum, Phialophora cf. hyalina, and Morchella septimelata.</title>
        <authorList>
            <person name="Wingfield B.D."/>
            <person name="Bills G.F."/>
            <person name="Dong Y."/>
            <person name="Huang W."/>
            <person name="Nel W.J."/>
            <person name="Swalarsk-Parry B.S."/>
            <person name="Vaghefi N."/>
            <person name="Wilken P.M."/>
            <person name="An Z."/>
            <person name="de Beer Z.W."/>
            <person name="De Vos L."/>
            <person name="Chen L."/>
            <person name="Duong T.A."/>
            <person name="Gao Y."/>
            <person name="Hammerbacher A."/>
            <person name="Kikkert J.R."/>
            <person name="Li Y."/>
            <person name="Li H."/>
            <person name="Li K."/>
            <person name="Li Q."/>
            <person name="Liu X."/>
            <person name="Ma X."/>
            <person name="Naidoo K."/>
            <person name="Pethybridge S.J."/>
            <person name="Sun J."/>
            <person name="Steenkamp E.T."/>
            <person name="van der Nest M.A."/>
            <person name="van Wyk S."/>
            <person name="Wingfield M.J."/>
            <person name="Xiong C."/>
            <person name="Yue Q."/>
            <person name="Zhang X."/>
        </authorList>
    </citation>
    <scope>NUCLEOTIDE SEQUENCE [LARGE SCALE GENOMIC DNA]</scope>
    <source>
        <strain evidence="4 5">BP5796</strain>
    </source>
</reference>
<dbReference type="Pfam" id="PF03972">
    <property type="entry name" value="MmgE_PrpD_N"/>
    <property type="match status" value="1"/>
</dbReference>
<evidence type="ECO:0008006" key="6">
    <source>
        <dbReference type="Google" id="ProtNLM"/>
    </source>
</evidence>
<dbReference type="Gene3D" id="3.30.1330.120">
    <property type="entry name" value="2-methylcitrate dehydratase PrpD"/>
    <property type="match status" value="1"/>
</dbReference>
<dbReference type="AlphaFoldDB" id="A0A3D8Q6C8"/>
<dbReference type="InterPro" id="IPR042183">
    <property type="entry name" value="MmgE/PrpD_sf_1"/>
</dbReference>
<comment type="caution">
    <text evidence="4">The sequence shown here is derived from an EMBL/GenBank/DDBJ whole genome shotgun (WGS) entry which is preliminary data.</text>
</comment>